<evidence type="ECO:0000313" key="1">
    <source>
        <dbReference type="EMBL" id="KAG2199543.1"/>
    </source>
</evidence>
<dbReference type="OrthoDB" id="2284923at2759"/>
<organism evidence="1 2">
    <name type="scientific">Mucor plumbeus</name>
    <dbReference type="NCBI Taxonomy" id="97098"/>
    <lineage>
        <taxon>Eukaryota</taxon>
        <taxon>Fungi</taxon>
        <taxon>Fungi incertae sedis</taxon>
        <taxon>Mucoromycota</taxon>
        <taxon>Mucoromycotina</taxon>
        <taxon>Mucoromycetes</taxon>
        <taxon>Mucorales</taxon>
        <taxon>Mucorineae</taxon>
        <taxon>Mucoraceae</taxon>
        <taxon>Mucor</taxon>
    </lineage>
</organism>
<dbReference type="AlphaFoldDB" id="A0A8H7QXH5"/>
<accession>A0A8H7QXH5</accession>
<dbReference type="Proteomes" id="UP000650833">
    <property type="component" value="Unassembled WGS sequence"/>
</dbReference>
<evidence type="ECO:0000313" key="2">
    <source>
        <dbReference type="Proteomes" id="UP000650833"/>
    </source>
</evidence>
<name>A0A8H7QXH5_9FUNG</name>
<sequence length="259" mass="28756">MVDRRIIWRVLAGSSLPRPVLNLLINMFDNVSISVLIANHNYAAFSPKPSKCAVLNAPAALSGDRLTLYDETLPIMEDFIYLGMPFRRKGLYASVGVNHTGFSMLLCSRLYKTFIRPKLEYGLAISHLSFKDFSALDDLQSRLVSMSARSRLVRWPLGRCTNLREECPCRSPFGVYISRDHFLFCRALNSSLLDALPAAPFGVHNIDNALNLLPEKASSGPSPYWSALLALLHAIGCLVHSLVTIAPDSDPGSSWYLKN</sequence>
<dbReference type="EMBL" id="JAEPRC010000348">
    <property type="protein sequence ID" value="KAG2199543.1"/>
    <property type="molecule type" value="Genomic_DNA"/>
</dbReference>
<proteinExistence type="predicted"/>
<keyword evidence="2" id="KW-1185">Reference proteome</keyword>
<protein>
    <submittedName>
        <fullName evidence="1">Uncharacterized protein</fullName>
    </submittedName>
</protein>
<reference evidence="1" key="1">
    <citation type="submission" date="2020-12" db="EMBL/GenBank/DDBJ databases">
        <title>Metabolic potential, ecology and presence of endohyphal bacteria is reflected in genomic diversity of Mucoromycotina.</title>
        <authorList>
            <person name="Muszewska A."/>
            <person name="Okrasinska A."/>
            <person name="Steczkiewicz K."/>
            <person name="Drgas O."/>
            <person name="Orlowska M."/>
            <person name="Perlinska-Lenart U."/>
            <person name="Aleksandrzak-Piekarczyk T."/>
            <person name="Szatraj K."/>
            <person name="Zielenkiewicz U."/>
            <person name="Pilsyk S."/>
            <person name="Malc E."/>
            <person name="Mieczkowski P."/>
            <person name="Kruszewska J.S."/>
            <person name="Biernat P."/>
            <person name="Pawlowska J."/>
        </authorList>
    </citation>
    <scope>NUCLEOTIDE SEQUENCE</scope>
    <source>
        <strain evidence="1">CBS 226.32</strain>
    </source>
</reference>
<gene>
    <name evidence="1" type="ORF">INT46_001243</name>
</gene>
<comment type="caution">
    <text evidence="1">The sequence shown here is derived from an EMBL/GenBank/DDBJ whole genome shotgun (WGS) entry which is preliminary data.</text>
</comment>